<proteinExistence type="predicted"/>
<protein>
    <submittedName>
        <fullName evidence="1">Uncharacterized protein</fullName>
    </submittedName>
</protein>
<evidence type="ECO:0000313" key="2">
    <source>
        <dbReference type="Proteomes" id="UP001169217"/>
    </source>
</evidence>
<reference evidence="1" key="1">
    <citation type="submission" date="2023-04" db="EMBL/GenBank/DDBJ databases">
        <title>Colletotrichum limetticola genome sequence.</title>
        <authorList>
            <person name="Baroncelli R."/>
        </authorList>
    </citation>
    <scope>NUCLEOTIDE SEQUENCE</scope>
    <source>
        <strain evidence="1">KLA-Anderson</strain>
    </source>
</reference>
<dbReference type="EMBL" id="JARUPT010000604">
    <property type="protein sequence ID" value="KAK0369840.1"/>
    <property type="molecule type" value="Genomic_DNA"/>
</dbReference>
<name>A0ABQ9PIQ1_9PEZI</name>
<organism evidence="1 2">
    <name type="scientific">Colletotrichum limetticola</name>
    <dbReference type="NCBI Taxonomy" id="1209924"/>
    <lineage>
        <taxon>Eukaryota</taxon>
        <taxon>Fungi</taxon>
        <taxon>Dikarya</taxon>
        <taxon>Ascomycota</taxon>
        <taxon>Pezizomycotina</taxon>
        <taxon>Sordariomycetes</taxon>
        <taxon>Hypocreomycetidae</taxon>
        <taxon>Glomerellales</taxon>
        <taxon>Glomerellaceae</taxon>
        <taxon>Colletotrichum</taxon>
        <taxon>Colletotrichum acutatum species complex</taxon>
    </lineage>
</organism>
<accession>A0ABQ9PIQ1</accession>
<dbReference type="Proteomes" id="UP001169217">
    <property type="component" value="Unassembled WGS sequence"/>
</dbReference>
<sequence>MSTRRSLWGRCIERTVGKLRFATQGGPSTTRWQTILRLQKQQTIGHELGCSDSALDVWLLDALQLNCCLFCMSDH</sequence>
<comment type="caution">
    <text evidence="1">The sequence shown here is derived from an EMBL/GenBank/DDBJ whole genome shotgun (WGS) entry which is preliminary data.</text>
</comment>
<evidence type="ECO:0000313" key="1">
    <source>
        <dbReference type="EMBL" id="KAK0369840.1"/>
    </source>
</evidence>
<gene>
    <name evidence="1" type="ORF">CLIM01_12808</name>
</gene>
<keyword evidence="2" id="KW-1185">Reference proteome</keyword>